<dbReference type="GO" id="GO:0003824">
    <property type="term" value="F:catalytic activity"/>
    <property type="evidence" value="ECO:0007669"/>
    <property type="project" value="InterPro"/>
</dbReference>
<organism evidence="1 2">
    <name type="scientific">Penicillium alfredii</name>
    <dbReference type="NCBI Taxonomy" id="1506179"/>
    <lineage>
        <taxon>Eukaryota</taxon>
        <taxon>Fungi</taxon>
        <taxon>Dikarya</taxon>
        <taxon>Ascomycota</taxon>
        <taxon>Pezizomycotina</taxon>
        <taxon>Eurotiomycetes</taxon>
        <taxon>Eurotiomycetidae</taxon>
        <taxon>Eurotiales</taxon>
        <taxon>Aspergillaceae</taxon>
        <taxon>Penicillium</taxon>
    </lineage>
</organism>
<dbReference type="InterPro" id="IPR040442">
    <property type="entry name" value="Pyrv_kinase-like_dom_sf"/>
</dbReference>
<dbReference type="RefSeq" id="XP_056506789.1">
    <property type="nucleotide sequence ID" value="XM_056660291.1"/>
</dbReference>
<sequence length="67" mass="7041">MPDLGLATLNDMRDNASLIASLDSSVPVIADADTGVTFQRTKGRWPSGNAVDSCGYQLSADLLDTVL</sequence>
<dbReference type="OrthoDB" id="1923844at2759"/>
<dbReference type="EMBL" id="JAPMSZ010000012">
    <property type="protein sequence ID" value="KAJ5081502.1"/>
    <property type="molecule type" value="Genomic_DNA"/>
</dbReference>
<reference evidence="1" key="1">
    <citation type="submission" date="2022-11" db="EMBL/GenBank/DDBJ databases">
        <authorList>
            <person name="Petersen C."/>
        </authorList>
    </citation>
    <scope>NUCLEOTIDE SEQUENCE</scope>
    <source>
        <strain evidence="1">IBT 34128</strain>
    </source>
</reference>
<evidence type="ECO:0000313" key="1">
    <source>
        <dbReference type="EMBL" id="KAJ5081502.1"/>
    </source>
</evidence>
<gene>
    <name evidence="1" type="ORF">NUU61_009766</name>
</gene>
<dbReference type="Proteomes" id="UP001141434">
    <property type="component" value="Unassembled WGS sequence"/>
</dbReference>
<reference evidence="1" key="2">
    <citation type="journal article" date="2023" name="IMA Fungus">
        <title>Comparative genomic study of the Penicillium genus elucidates a diverse pangenome and 15 lateral gene transfer events.</title>
        <authorList>
            <person name="Petersen C."/>
            <person name="Sorensen T."/>
            <person name="Nielsen M.R."/>
            <person name="Sondergaard T.E."/>
            <person name="Sorensen J.L."/>
            <person name="Fitzpatrick D.A."/>
            <person name="Frisvad J.C."/>
            <person name="Nielsen K.L."/>
        </authorList>
    </citation>
    <scope>NUCLEOTIDE SEQUENCE</scope>
    <source>
        <strain evidence="1">IBT 34128</strain>
    </source>
</reference>
<dbReference type="InterPro" id="IPR015813">
    <property type="entry name" value="Pyrv/PenolPyrv_kinase-like_dom"/>
</dbReference>
<dbReference type="AlphaFoldDB" id="A0A9W9EGV9"/>
<name>A0A9W9EGV9_9EURO</name>
<comment type="caution">
    <text evidence="1">The sequence shown here is derived from an EMBL/GenBank/DDBJ whole genome shotgun (WGS) entry which is preliminary data.</text>
</comment>
<dbReference type="Gene3D" id="3.20.20.60">
    <property type="entry name" value="Phosphoenolpyruvate-binding domains"/>
    <property type="match status" value="1"/>
</dbReference>
<keyword evidence="2" id="KW-1185">Reference proteome</keyword>
<proteinExistence type="predicted"/>
<dbReference type="SUPFAM" id="SSF51621">
    <property type="entry name" value="Phosphoenolpyruvate/pyruvate domain"/>
    <property type="match status" value="1"/>
</dbReference>
<protein>
    <submittedName>
        <fullName evidence="1">Carboxyphosphonoenolpyruvate mutase</fullName>
    </submittedName>
</protein>
<accession>A0A9W9EGV9</accession>
<evidence type="ECO:0000313" key="2">
    <source>
        <dbReference type="Proteomes" id="UP001141434"/>
    </source>
</evidence>
<dbReference type="GeneID" id="81399460"/>